<feature type="region of interest" description="Disordered" evidence="1">
    <location>
        <begin position="1"/>
        <end position="21"/>
    </location>
</feature>
<reference evidence="3 4" key="2">
    <citation type="journal article" date="2014" name="FEMS Microbiol. Lett.">
        <title>Draft genomic DNA sequence of the facultatively methylotrophic bacterium Acidomonas methanolica type strain MB58.</title>
        <authorList>
            <person name="Higashiura N."/>
            <person name="Hadano H."/>
            <person name="Hirakawa H."/>
            <person name="Matsutani M."/>
            <person name="Takabe S."/>
            <person name="Matsushita K."/>
            <person name="Azuma Y."/>
        </authorList>
    </citation>
    <scope>NUCLEOTIDE SEQUENCE [LARGE SCALE GENOMIC DNA]</scope>
    <source>
        <strain evidence="3 4">MB58</strain>
    </source>
</reference>
<dbReference type="OrthoDB" id="7216521at2"/>
<feature type="domain" description="GGDEF" evidence="2">
    <location>
        <begin position="209"/>
        <end position="340"/>
    </location>
</feature>
<evidence type="ECO:0000313" key="3">
    <source>
        <dbReference type="EMBL" id="GAJ27576.1"/>
    </source>
</evidence>
<evidence type="ECO:0000256" key="1">
    <source>
        <dbReference type="SAM" id="MobiDB-lite"/>
    </source>
</evidence>
<dbReference type="InterPro" id="IPR029787">
    <property type="entry name" value="Nucleotide_cyclase"/>
</dbReference>
<dbReference type="RefSeq" id="WP_042055091.1">
    <property type="nucleotide sequence ID" value="NZ_BAND01000002.1"/>
</dbReference>
<evidence type="ECO:0000259" key="2">
    <source>
        <dbReference type="PROSITE" id="PS50887"/>
    </source>
</evidence>
<name>A0A023D178_ACIMT</name>
<dbReference type="AlphaFoldDB" id="A0A023D178"/>
<sequence>MPTAENHPDRDTVQPPEQDETPLSVLLDDVLSAMRQAVSPQIGIRAAMEVLRAGTDARMALLYRDSTHRPSLPDMGQWRLVHSCGRSSTDPFPDDDIVGETPMGSDTAPARHAFSHRGMDCLWVSERMHLFGRVGLLLHGLGPAGRLGQRSGDIVALALRILTAILERDEMHRHVLDRLPYDPVTQFLNAHGFQDEVTRRLGRLDWQDLSATLLVIRCAELNDVLHGLSQTEALAAMEHAAALLRRSARPTDVFGRIAHDHFAIWLDGCDRFAASERAERITTHQLPLLLARPRLLGLRIGLAEREPNSTTSVDELIARAEAALLDAEATGRKWMFDRSPA</sequence>
<comment type="caution">
    <text evidence="3">The sequence shown here is derived from an EMBL/GenBank/DDBJ whole genome shotgun (WGS) entry which is preliminary data.</text>
</comment>
<dbReference type="InterPro" id="IPR000160">
    <property type="entry name" value="GGDEF_dom"/>
</dbReference>
<dbReference type="InterPro" id="IPR043128">
    <property type="entry name" value="Rev_trsase/Diguanyl_cyclase"/>
</dbReference>
<keyword evidence="4" id="KW-1185">Reference proteome</keyword>
<dbReference type="Pfam" id="PF00990">
    <property type="entry name" value="GGDEF"/>
    <property type="match status" value="1"/>
</dbReference>
<dbReference type="SMART" id="SM00267">
    <property type="entry name" value="GGDEF"/>
    <property type="match status" value="1"/>
</dbReference>
<accession>A0A023D178</accession>
<organism evidence="3 4">
    <name type="scientific">Acidomonas methanolica NBRC 104435</name>
    <dbReference type="NCBI Taxonomy" id="1231351"/>
    <lineage>
        <taxon>Bacteria</taxon>
        <taxon>Pseudomonadati</taxon>
        <taxon>Pseudomonadota</taxon>
        <taxon>Alphaproteobacteria</taxon>
        <taxon>Acetobacterales</taxon>
        <taxon>Acetobacteraceae</taxon>
        <taxon>Acidomonas</taxon>
    </lineage>
</organism>
<dbReference type="SUPFAM" id="SSF55073">
    <property type="entry name" value="Nucleotide cyclase"/>
    <property type="match status" value="1"/>
</dbReference>
<dbReference type="Proteomes" id="UP000019760">
    <property type="component" value="Unassembled WGS sequence"/>
</dbReference>
<gene>
    <name evidence="3" type="ORF">Amme_002_019</name>
</gene>
<dbReference type="Gene3D" id="3.30.70.270">
    <property type="match status" value="1"/>
</dbReference>
<dbReference type="PROSITE" id="PS50887">
    <property type="entry name" value="GGDEF"/>
    <property type="match status" value="1"/>
</dbReference>
<reference evidence="4" key="1">
    <citation type="journal article" date="2014" name="FEMS Microbiol. Lett.">
        <title>Draft Genomic DNA Sequence of the Facultatively Methylotrophic Bacterium Acidomonas methanolica type strain MB58.</title>
        <authorList>
            <person name="Higashiura N."/>
            <person name="Hadano H."/>
            <person name="Hirakawa H."/>
            <person name="Matsutani M."/>
            <person name="Takabe S."/>
            <person name="Matsushita K."/>
            <person name="Azuma Y."/>
        </authorList>
    </citation>
    <scope>NUCLEOTIDE SEQUENCE [LARGE SCALE GENOMIC DNA]</scope>
    <source>
        <strain evidence="4">MB58</strain>
    </source>
</reference>
<proteinExistence type="predicted"/>
<feature type="compositionally biased region" description="Basic and acidic residues" evidence="1">
    <location>
        <begin position="1"/>
        <end position="12"/>
    </location>
</feature>
<evidence type="ECO:0000313" key="4">
    <source>
        <dbReference type="Proteomes" id="UP000019760"/>
    </source>
</evidence>
<protein>
    <recommendedName>
        <fullName evidence="2">GGDEF domain-containing protein</fullName>
    </recommendedName>
</protein>
<dbReference type="EMBL" id="BAND01000002">
    <property type="protein sequence ID" value="GAJ27576.1"/>
    <property type="molecule type" value="Genomic_DNA"/>
</dbReference>